<evidence type="ECO:0000256" key="1">
    <source>
        <dbReference type="ARBA" id="ARBA00022741"/>
    </source>
</evidence>
<comment type="catalytic activity">
    <reaction evidence="3">
        <text>a long-chain fatty acid + ATP + CoA = a long-chain fatty acyl-CoA + AMP + diphosphate</text>
        <dbReference type="Rhea" id="RHEA:15421"/>
        <dbReference type="ChEBI" id="CHEBI:30616"/>
        <dbReference type="ChEBI" id="CHEBI:33019"/>
        <dbReference type="ChEBI" id="CHEBI:57287"/>
        <dbReference type="ChEBI" id="CHEBI:57560"/>
        <dbReference type="ChEBI" id="CHEBI:83139"/>
        <dbReference type="ChEBI" id="CHEBI:456215"/>
        <dbReference type="EC" id="6.2.1.3"/>
    </reaction>
    <physiologicalReaction direction="left-to-right" evidence="3">
        <dbReference type="Rhea" id="RHEA:15422"/>
    </physiologicalReaction>
</comment>
<dbReference type="GO" id="GO:0016020">
    <property type="term" value="C:membrane"/>
    <property type="evidence" value="ECO:0007669"/>
    <property type="project" value="TreeGrafter"/>
</dbReference>
<evidence type="ECO:0000256" key="3">
    <source>
        <dbReference type="ARBA" id="ARBA00024484"/>
    </source>
</evidence>
<dbReference type="Gene3D" id="3.30.300.30">
    <property type="match status" value="1"/>
</dbReference>
<dbReference type="PANTHER" id="PTHR43272:SF33">
    <property type="entry name" value="AMP-BINDING DOMAIN-CONTAINING PROTEIN-RELATED"/>
    <property type="match status" value="1"/>
</dbReference>
<evidence type="ECO:0000259" key="4">
    <source>
        <dbReference type="Pfam" id="PF00501"/>
    </source>
</evidence>
<evidence type="ECO:0000313" key="6">
    <source>
        <dbReference type="Proteomes" id="UP000595224"/>
    </source>
</evidence>
<accession>A0A7T3RCY0</accession>
<keyword evidence="2" id="KW-0067">ATP-binding</keyword>
<dbReference type="PANTHER" id="PTHR43272">
    <property type="entry name" value="LONG-CHAIN-FATTY-ACID--COA LIGASE"/>
    <property type="match status" value="1"/>
</dbReference>
<dbReference type="PROSITE" id="PS00455">
    <property type="entry name" value="AMP_BINDING"/>
    <property type="match status" value="1"/>
</dbReference>
<name>A0A7T3RCY0_9SPIR</name>
<reference evidence="5 6" key="1">
    <citation type="submission" date="2020-11" db="EMBL/GenBank/DDBJ databases">
        <title>Treponema Peruensis nv. sp., first commensal Treponema isolated from human feces.</title>
        <authorList>
            <person name="Belkhou C."/>
            <person name="Raes J."/>
        </authorList>
    </citation>
    <scope>NUCLEOTIDE SEQUENCE [LARGE SCALE GENOMIC DNA]</scope>
    <source>
        <strain evidence="5 6">RCC2812</strain>
    </source>
</reference>
<dbReference type="AlphaFoldDB" id="A0A7T3RCY0"/>
<dbReference type="GO" id="GO:0005524">
    <property type="term" value="F:ATP binding"/>
    <property type="evidence" value="ECO:0007669"/>
    <property type="project" value="UniProtKB-KW"/>
</dbReference>
<dbReference type="InterPro" id="IPR020845">
    <property type="entry name" value="AMP-binding_CS"/>
</dbReference>
<evidence type="ECO:0000313" key="5">
    <source>
        <dbReference type="EMBL" id="QQA00802.1"/>
    </source>
</evidence>
<organism evidence="5 6">
    <name type="scientific">Treponema peruense</name>
    <dbReference type="NCBI Taxonomy" id="2787628"/>
    <lineage>
        <taxon>Bacteria</taxon>
        <taxon>Pseudomonadati</taxon>
        <taxon>Spirochaetota</taxon>
        <taxon>Spirochaetia</taxon>
        <taxon>Spirochaetales</taxon>
        <taxon>Treponemataceae</taxon>
        <taxon>Treponema</taxon>
    </lineage>
</organism>
<keyword evidence="6" id="KW-1185">Reference proteome</keyword>
<dbReference type="GO" id="GO:0004467">
    <property type="term" value="F:long-chain fatty acid-CoA ligase activity"/>
    <property type="evidence" value="ECO:0007669"/>
    <property type="project" value="UniProtKB-EC"/>
</dbReference>
<dbReference type="RefSeq" id="WP_198442481.1">
    <property type="nucleotide sequence ID" value="NZ_CBCSHE010000015.1"/>
</dbReference>
<evidence type="ECO:0000256" key="2">
    <source>
        <dbReference type="ARBA" id="ARBA00022840"/>
    </source>
</evidence>
<dbReference type="Proteomes" id="UP000595224">
    <property type="component" value="Chromosome"/>
</dbReference>
<keyword evidence="1" id="KW-0547">Nucleotide-binding</keyword>
<sequence length="581" mass="64125">METIQDLGSYTFPSLLKNSLKKFASRPALALIGQKEVTYAQLAQNSENVGRMLAALGLKPRSKIALYGTGRPEWGEAYFGIVNYGMTAVPLLPDFSPSEIEAILVHCGVDAIIVEEKLYSHIENIKNGMPSIVIRLDDFKILKGAQGSIEDFIHKPLPECNVSEEDTASIIYTSGTTGRSKGVELTHKNLVWTAVQGQTIHRVNKMDRCLSFLPLSHVYEFTIGFTMQMMNGSCVYYLGKPPVVSALIPAFAKVQPTIICSVPLVMEKIFKNKVLPQFTSNAFISALYKIRPVQKILHRIAGKKIMKTFGGHVVFFGIGGAKIDFKVEKFLKDAKFPYAIGYGLTETSPLLAGSGPKITIPGTIGIVLEGVTLRVLNPDPKTGVGEIIAKGPNVMKGYYKDETLTKAAFTDESDECGPGWFKTGDLGTLEKKKGLVRLSLKGRSKNMILGPSGENIYPEDIEFILNQHPLVSESLVVEADNGLVALVQFDEEKLQKEAEARTLKDKIEGFAEAAQRQAEEIARDVAYQKEAILGEIQYFVNTKVNKSSHIEKVQSVTKFEKTASQKIKRYLYDLKSKVSKK</sequence>
<proteinExistence type="predicted"/>
<dbReference type="Gene3D" id="3.40.50.12780">
    <property type="entry name" value="N-terminal domain of ligase-like"/>
    <property type="match status" value="1"/>
</dbReference>
<dbReference type="InterPro" id="IPR045851">
    <property type="entry name" value="AMP-bd_C_sf"/>
</dbReference>
<dbReference type="InterPro" id="IPR000873">
    <property type="entry name" value="AMP-dep_synth/lig_dom"/>
</dbReference>
<dbReference type="KEGG" id="tper:IWA51_11170"/>
<dbReference type="InterPro" id="IPR042099">
    <property type="entry name" value="ANL_N_sf"/>
</dbReference>
<dbReference type="Pfam" id="PF00501">
    <property type="entry name" value="AMP-binding"/>
    <property type="match status" value="1"/>
</dbReference>
<protein>
    <submittedName>
        <fullName evidence="5">AMP-binding protein</fullName>
    </submittedName>
</protein>
<feature type="domain" description="AMP-dependent synthetase/ligase" evidence="4">
    <location>
        <begin position="19"/>
        <end position="399"/>
    </location>
</feature>
<dbReference type="SUPFAM" id="SSF56801">
    <property type="entry name" value="Acetyl-CoA synthetase-like"/>
    <property type="match status" value="1"/>
</dbReference>
<dbReference type="EMBL" id="CP064936">
    <property type="protein sequence ID" value="QQA00802.1"/>
    <property type="molecule type" value="Genomic_DNA"/>
</dbReference>
<gene>
    <name evidence="5" type="ORF">IWA51_11170</name>
</gene>